<evidence type="ECO:0008006" key="4">
    <source>
        <dbReference type="Google" id="ProtNLM"/>
    </source>
</evidence>
<dbReference type="EMBL" id="BPRB01000171">
    <property type="protein sequence ID" value="GJE60917.1"/>
    <property type="molecule type" value="Genomic_DNA"/>
</dbReference>
<keyword evidence="1" id="KW-0812">Transmembrane</keyword>
<keyword evidence="3" id="KW-1185">Reference proteome</keyword>
<organism evidence="2 3">
    <name type="scientific">Methylobacterium trifolii</name>
    <dbReference type="NCBI Taxonomy" id="1003092"/>
    <lineage>
        <taxon>Bacteria</taxon>
        <taxon>Pseudomonadati</taxon>
        <taxon>Pseudomonadota</taxon>
        <taxon>Alphaproteobacteria</taxon>
        <taxon>Hyphomicrobiales</taxon>
        <taxon>Methylobacteriaceae</taxon>
        <taxon>Methylobacterium</taxon>
    </lineage>
</organism>
<dbReference type="Proteomes" id="UP001055057">
    <property type="component" value="Unassembled WGS sequence"/>
</dbReference>
<reference evidence="2" key="2">
    <citation type="submission" date="2021-08" db="EMBL/GenBank/DDBJ databases">
        <authorList>
            <person name="Tani A."/>
            <person name="Ola A."/>
            <person name="Ogura Y."/>
            <person name="Katsura K."/>
            <person name="Hayashi T."/>
        </authorList>
    </citation>
    <scope>NUCLEOTIDE SEQUENCE</scope>
    <source>
        <strain evidence="2">DSM 23632</strain>
    </source>
</reference>
<sequence>MSRRGAEGPRPKDRLLWFVGVYALSLTTFAALVYLLRAIVRG</sequence>
<evidence type="ECO:0000313" key="3">
    <source>
        <dbReference type="Proteomes" id="UP001055057"/>
    </source>
</evidence>
<protein>
    <recommendedName>
        <fullName evidence="4">DUF2474 domain-containing protein</fullName>
    </recommendedName>
</protein>
<keyword evidence="1" id="KW-1133">Transmembrane helix</keyword>
<reference evidence="2" key="1">
    <citation type="journal article" date="2021" name="Front. Microbiol.">
        <title>Comprehensive Comparative Genomics and Phenotyping of Methylobacterium Species.</title>
        <authorList>
            <person name="Alessa O."/>
            <person name="Ogura Y."/>
            <person name="Fujitani Y."/>
            <person name="Takami H."/>
            <person name="Hayashi T."/>
            <person name="Sahin N."/>
            <person name="Tani A."/>
        </authorList>
    </citation>
    <scope>NUCLEOTIDE SEQUENCE</scope>
    <source>
        <strain evidence="2">DSM 23632</strain>
    </source>
</reference>
<keyword evidence="1" id="KW-0472">Membrane</keyword>
<feature type="transmembrane region" description="Helical" evidence="1">
    <location>
        <begin position="15"/>
        <end position="36"/>
    </location>
</feature>
<name>A0ABQ4U198_9HYPH</name>
<accession>A0ABQ4U198</accession>
<comment type="caution">
    <text evidence="2">The sequence shown here is derived from an EMBL/GenBank/DDBJ whole genome shotgun (WGS) entry which is preliminary data.</text>
</comment>
<proteinExistence type="predicted"/>
<dbReference type="RefSeq" id="WP_283214997.1">
    <property type="nucleotide sequence ID" value="NZ_BPRB01000171.1"/>
</dbReference>
<evidence type="ECO:0000313" key="2">
    <source>
        <dbReference type="EMBL" id="GJE60917.1"/>
    </source>
</evidence>
<evidence type="ECO:0000256" key="1">
    <source>
        <dbReference type="SAM" id="Phobius"/>
    </source>
</evidence>
<gene>
    <name evidence="2" type="ORF">MPOCJGCO_3036</name>
</gene>